<comment type="caution">
    <text evidence="1">The sequence shown here is derived from an EMBL/GenBank/DDBJ whole genome shotgun (WGS) entry which is preliminary data.</text>
</comment>
<evidence type="ECO:0000313" key="2">
    <source>
        <dbReference type="EMBL" id="MBB5643171.1"/>
    </source>
</evidence>
<dbReference type="EMBL" id="JPXF01000030">
    <property type="protein sequence ID" value="KGJ76930.1"/>
    <property type="molecule type" value="Genomic_DNA"/>
</dbReference>
<dbReference type="Proteomes" id="UP000029864">
    <property type="component" value="Unassembled WGS sequence"/>
</dbReference>
<reference evidence="1 3" key="1">
    <citation type="submission" date="2014-08" db="EMBL/GenBank/DDBJ databases">
        <authorList>
            <person name="Sisinthy S."/>
        </authorList>
    </citation>
    <scope>NUCLEOTIDE SEQUENCE [LARGE SCALE GENOMIC DNA]</scope>
    <source>
        <strain evidence="1 3">RuG17</strain>
    </source>
</reference>
<dbReference type="Proteomes" id="UP000561726">
    <property type="component" value="Unassembled WGS sequence"/>
</dbReference>
<reference evidence="2 4" key="2">
    <citation type="submission" date="2020-08" db="EMBL/GenBank/DDBJ databases">
        <title>Sequencing the genomes of 1000 actinobacteria strains.</title>
        <authorList>
            <person name="Klenk H.-P."/>
        </authorList>
    </citation>
    <scope>NUCLEOTIDE SEQUENCE [LARGE SCALE GENOMIC DNA]</scope>
    <source>
        <strain evidence="2 4">DSM 21065</strain>
    </source>
</reference>
<dbReference type="AlphaFoldDB" id="A0A099JFW6"/>
<gene>
    <name evidence="2" type="ORF">BJ997_003719</name>
    <name evidence="1" type="ORF">GY21_08805</name>
</gene>
<sequence>MNSINSVCAAFRAVDIVWPKYVWFHADIRQQVNPEHDDEQADRVPRLGAAMLQGRFASTKLIDRSFRGIRHRESCHRMHALRFLMARRIWSIVVGPASATALASMISSDSPVQAFVTHFG</sequence>
<evidence type="ECO:0000313" key="3">
    <source>
        <dbReference type="Proteomes" id="UP000029864"/>
    </source>
</evidence>
<protein>
    <submittedName>
        <fullName evidence="1">Uncharacterized protein</fullName>
    </submittedName>
</protein>
<keyword evidence="3" id="KW-1185">Reference proteome</keyword>
<proteinExistence type="predicted"/>
<accession>A0A099JFW6</accession>
<organism evidence="1 3">
    <name type="scientific">Cryobacterium roopkundense</name>
    <dbReference type="NCBI Taxonomy" id="1001240"/>
    <lineage>
        <taxon>Bacteria</taxon>
        <taxon>Bacillati</taxon>
        <taxon>Actinomycetota</taxon>
        <taxon>Actinomycetes</taxon>
        <taxon>Micrococcales</taxon>
        <taxon>Microbacteriaceae</taxon>
        <taxon>Cryobacterium</taxon>
    </lineage>
</organism>
<evidence type="ECO:0000313" key="1">
    <source>
        <dbReference type="EMBL" id="KGJ76930.1"/>
    </source>
</evidence>
<dbReference type="RefSeq" id="WP_035836360.1">
    <property type="nucleotide sequence ID" value="NZ_JACHBQ010000001.1"/>
</dbReference>
<name>A0A099JFW6_9MICO</name>
<dbReference type="EMBL" id="JACHBQ010000001">
    <property type="protein sequence ID" value="MBB5643171.1"/>
    <property type="molecule type" value="Genomic_DNA"/>
</dbReference>
<evidence type="ECO:0000313" key="4">
    <source>
        <dbReference type="Proteomes" id="UP000561726"/>
    </source>
</evidence>